<dbReference type="FunFam" id="2.40.70.10:FF:000015">
    <property type="entry name" value="Aspartyl protease family protein"/>
    <property type="match status" value="1"/>
</dbReference>
<reference evidence="10" key="1">
    <citation type="submission" date="2021-01" db="EMBL/GenBank/DDBJ databases">
        <title>Adiantum capillus-veneris genome.</title>
        <authorList>
            <person name="Fang Y."/>
            <person name="Liao Q."/>
        </authorList>
    </citation>
    <scope>NUCLEOTIDE SEQUENCE</scope>
    <source>
        <strain evidence="10">H3</strain>
        <tissue evidence="10">Leaf</tissue>
    </source>
</reference>
<feature type="region of interest" description="Disordered" evidence="7">
    <location>
        <begin position="1"/>
        <end position="67"/>
    </location>
</feature>
<keyword evidence="8" id="KW-0472">Membrane</keyword>
<sequence>MDGEGNIKGFVIIKLPPPEDPSQKKTFEGALAFEESLNPVNSTPDIGPDPSSRADPRDEQHEEDYTLPLQRNDEILSPHIPTRRRRFRFRSKGLASVLFVAMVAYFLWQYGPSTVLLEEELETKNNDESEQPLVYSIYSKLMVYPSINSSWVSSIPAYPDNAVPTSPSAISKIIARDVVRHSTWLGTAAEAAPTSDSKETSTAIFPLRGNVYPDGLYYISARFGNPSREYFLDMDTGSDLTWLQCDAPCTSCAKGPHPLYKPRKANLVDCNEAVCSSVQAGSKFGCNHGTGQCDYEIMYADGGYSLGALVRDQLAMILTNRSWGYSKAVFGCAYNQQGSLAKSPTYTDGVMGLSSSTGSLPSQLAEQGIIKNMFAHCISGDGDNGGYLFLGDKLLPAHGITWASLLGKPATKNYVVAVEDVFFGDSSLRVVSKGLGNAIFDSGTSYTYLTSSLYEKITLIIQNSLVGSGFEHDMTDNTLPFCWKYKAAVRALKDVDHLFKPLVFEFRSSGWFRKTSKMQLTPEGYLIVNSRGNVCLGLLDGNVMGNDGPIIIGDISMRGILVVYDNENDRLGWMKTDCRKIPKSAVSSSSP</sequence>
<protein>
    <recommendedName>
        <fullName evidence="9">Peptidase A1 domain-containing protein</fullName>
    </recommendedName>
</protein>
<keyword evidence="11" id="KW-1185">Reference proteome</keyword>
<dbReference type="PANTHER" id="PTHR13683">
    <property type="entry name" value="ASPARTYL PROTEASES"/>
    <property type="match status" value="1"/>
</dbReference>
<feature type="transmembrane region" description="Helical" evidence="8">
    <location>
        <begin position="93"/>
        <end position="111"/>
    </location>
</feature>
<evidence type="ECO:0000256" key="5">
    <source>
        <dbReference type="PIRSR" id="PIRSR601461-1"/>
    </source>
</evidence>
<feature type="compositionally biased region" description="Basic and acidic residues" evidence="7">
    <location>
        <begin position="52"/>
        <end position="64"/>
    </location>
</feature>
<evidence type="ECO:0000256" key="8">
    <source>
        <dbReference type="SAM" id="Phobius"/>
    </source>
</evidence>
<evidence type="ECO:0000256" key="1">
    <source>
        <dbReference type="ARBA" id="ARBA00007447"/>
    </source>
</evidence>
<dbReference type="InterPro" id="IPR032861">
    <property type="entry name" value="TAXi_N"/>
</dbReference>
<keyword evidence="8" id="KW-0812">Transmembrane</keyword>
<evidence type="ECO:0000256" key="6">
    <source>
        <dbReference type="RuleBase" id="RU000454"/>
    </source>
</evidence>
<dbReference type="InterPro" id="IPR001969">
    <property type="entry name" value="Aspartic_peptidase_AS"/>
</dbReference>
<name>A0A9D4UVQ4_ADICA</name>
<evidence type="ECO:0000313" key="10">
    <source>
        <dbReference type="EMBL" id="KAI5075090.1"/>
    </source>
</evidence>
<dbReference type="Proteomes" id="UP000886520">
    <property type="component" value="Chromosome 9"/>
</dbReference>
<comment type="similarity">
    <text evidence="1 6">Belongs to the peptidase A1 family.</text>
</comment>
<dbReference type="PRINTS" id="PR00792">
    <property type="entry name" value="PEPSIN"/>
</dbReference>
<keyword evidence="2 6" id="KW-0645">Protease</keyword>
<dbReference type="Gene3D" id="2.40.70.10">
    <property type="entry name" value="Acid Proteases"/>
    <property type="match status" value="2"/>
</dbReference>
<proteinExistence type="inferred from homology"/>
<feature type="domain" description="Peptidase A1" evidence="9">
    <location>
        <begin position="217"/>
        <end position="574"/>
    </location>
</feature>
<dbReference type="PROSITE" id="PS00141">
    <property type="entry name" value="ASP_PROTEASE"/>
    <property type="match status" value="1"/>
</dbReference>
<evidence type="ECO:0000256" key="3">
    <source>
        <dbReference type="ARBA" id="ARBA00022750"/>
    </source>
</evidence>
<dbReference type="OrthoDB" id="2747330at2759"/>
<evidence type="ECO:0000259" key="9">
    <source>
        <dbReference type="PROSITE" id="PS51767"/>
    </source>
</evidence>
<gene>
    <name evidence="10" type="ORF">GOP47_0009166</name>
</gene>
<keyword evidence="4 6" id="KW-0378">Hydrolase</keyword>
<accession>A0A9D4UVQ4</accession>
<dbReference type="InterPro" id="IPR001461">
    <property type="entry name" value="Aspartic_peptidase_A1"/>
</dbReference>
<evidence type="ECO:0000256" key="7">
    <source>
        <dbReference type="SAM" id="MobiDB-lite"/>
    </source>
</evidence>
<dbReference type="InterPro" id="IPR032799">
    <property type="entry name" value="TAXi_C"/>
</dbReference>
<dbReference type="SUPFAM" id="SSF50630">
    <property type="entry name" value="Acid proteases"/>
    <property type="match status" value="1"/>
</dbReference>
<dbReference type="PANTHER" id="PTHR13683:SF316">
    <property type="entry name" value="ASPARTYL PROTEASE APCB1"/>
    <property type="match status" value="1"/>
</dbReference>
<dbReference type="GO" id="GO:0004190">
    <property type="term" value="F:aspartic-type endopeptidase activity"/>
    <property type="evidence" value="ECO:0007669"/>
    <property type="project" value="UniProtKB-KW"/>
</dbReference>
<dbReference type="Pfam" id="PF14541">
    <property type="entry name" value="TAXi_C"/>
    <property type="match status" value="1"/>
</dbReference>
<evidence type="ECO:0000256" key="2">
    <source>
        <dbReference type="ARBA" id="ARBA00022670"/>
    </source>
</evidence>
<feature type="active site" evidence="5">
    <location>
        <position position="235"/>
    </location>
</feature>
<dbReference type="EMBL" id="JABFUD020000009">
    <property type="protein sequence ID" value="KAI5075090.1"/>
    <property type="molecule type" value="Genomic_DNA"/>
</dbReference>
<evidence type="ECO:0000256" key="4">
    <source>
        <dbReference type="ARBA" id="ARBA00022801"/>
    </source>
</evidence>
<keyword evidence="3 6" id="KW-0064">Aspartyl protease</keyword>
<feature type="active site" evidence="5">
    <location>
        <position position="441"/>
    </location>
</feature>
<comment type="caution">
    <text evidence="10">The sequence shown here is derived from an EMBL/GenBank/DDBJ whole genome shotgun (WGS) entry which is preliminary data.</text>
</comment>
<dbReference type="InterPro" id="IPR033121">
    <property type="entry name" value="PEPTIDASE_A1"/>
</dbReference>
<dbReference type="InterPro" id="IPR021109">
    <property type="entry name" value="Peptidase_aspartic_dom_sf"/>
</dbReference>
<keyword evidence="8" id="KW-1133">Transmembrane helix</keyword>
<dbReference type="AlphaFoldDB" id="A0A9D4UVQ4"/>
<dbReference type="GO" id="GO:0006508">
    <property type="term" value="P:proteolysis"/>
    <property type="evidence" value="ECO:0007669"/>
    <property type="project" value="UniProtKB-KW"/>
</dbReference>
<evidence type="ECO:0000313" key="11">
    <source>
        <dbReference type="Proteomes" id="UP000886520"/>
    </source>
</evidence>
<dbReference type="Pfam" id="PF14543">
    <property type="entry name" value="TAXi_N"/>
    <property type="match status" value="1"/>
</dbReference>
<dbReference type="PROSITE" id="PS51767">
    <property type="entry name" value="PEPTIDASE_A1"/>
    <property type="match status" value="1"/>
</dbReference>
<organism evidence="10 11">
    <name type="scientific">Adiantum capillus-veneris</name>
    <name type="common">Maidenhair fern</name>
    <dbReference type="NCBI Taxonomy" id="13818"/>
    <lineage>
        <taxon>Eukaryota</taxon>
        <taxon>Viridiplantae</taxon>
        <taxon>Streptophyta</taxon>
        <taxon>Embryophyta</taxon>
        <taxon>Tracheophyta</taxon>
        <taxon>Polypodiopsida</taxon>
        <taxon>Polypodiidae</taxon>
        <taxon>Polypodiales</taxon>
        <taxon>Pteridineae</taxon>
        <taxon>Pteridaceae</taxon>
        <taxon>Vittarioideae</taxon>
        <taxon>Adiantum</taxon>
    </lineage>
</organism>